<proteinExistence type="predicted"/>
<gene>
    <name evidence="2" type="ORF">TPSB3V08_LOCUS5169</name>
</gene>
<feature type="compositionally biased region" description="Acidic residues" evidence="1">
    <location>
        <begin position="113"/>
        <end position="141"/>
    </location>
</feature>
<evidence type="ECO:0000256" key="1">
    <source>
        <dbReference type="SAM" id="MobiDB-lite"/>
    </source>
</evidence>
<evidence type="ECO:0000313" key="2">
    <source>
        <dbReference type="EMBL" id="CAD7405858.1"/>
    </source>
</evidence>
<name>A0A7R9D2F9_TIMPO</name>
<dbReference type="EMBL" id="OD002674">
    <property type="protein sequence ID" value="CAD7405858.1"/>
    <property type="molecule type" value="Genomic_DNA"/>
</dbReference>
<protein>
    <submittedName>
        <fullName evidence="2">Uncharacterized protein</fullName>
    </submittedName>
</protein>
<reference evidence="2" key="1">
    <citation type="submission" date="2020-11" db="EMBL/GenBank/DDBJ databases">
        <authorList>
            <person name="Tran Van P."/>
        </authorList>
    </citation>
    <scope>NUCLEOTIDE SEQUENCE</scope>
</reference>
<feature type="region of interest" description="Disordered" evidence="1">
    <location>
        <begin position="75"/>
        <end position="95"/>
    </location>
</feature>
<dbReference type="AlphaFoldDB" id="A0A7R9D2F9"/>
<accession>A0A7R9D2F9</accession>
<organism evidence="2">
    <name type="scientific">Timema poppense</name>
    <name type="common">Walking stick</name>
    <dbReference type="NCBI Taxonomy" id="170557"/>
    <lineage>
        <taxon>Eukaryota</taxon>
        <taxon>Metazoa</taxon>
        <taxon>Ecdysozoa</taxon>
        <taxon>Arthropoda</taxon>
        <taxon>Hexapoda</taxon>
        <taxon>Insecta</taxon>
        <taxon>Pterygota</taxon>
        <taxon>Neoptera</taxon>
        <taxon>Polyneoptera</taxon>
        <taxon>Phasmatodea</taxon>
        <taxon>Timematodea</taxon>
        <taxon>Timematoidea</taxon>
        <taxon>Timematidae</taxon>
        <taxon>Timema</taxon>
    </lineage>
</organism>
<feature type="compositionally biased region" description="Acidic residues" evidence="1">
    <location>
        <begin position="86"/>
        <end position="95"/>
    </location>
</feature>
<feature type="region of interest" description="Disordered" evidence="1">
    <location>
        <begin position="108"/>
        <end position="156"/>
    </location>
</feature>
<sequence length="212" mass="24426">MKILKEDRYAEVYEDGELVASVVLETNNPYQMLFCTVIPHQENQHWPCTIEMSINKEMFVSYEVASKNSLKNNLLPEERNKIPEQNETDDNPDNDLEEIVEMFPSIPGFSECDREETESWPQNDIDDLDSDEMSDEEEDECGNIPSENESGPSNKDAYTALTTAMASYEKQTESGPTQLNQKWPYMIEMIINKKMIVSNEVISKEFLKVSPF</sequence>